<protein>
    <submittedName>
        <fullName evidence="1">Uncharacterized protein</fullName>
    </submittedName>
</protein>
<sequence>MSLTTITPAGVRQILISYPDLQVFFTVAISKKIYNSNNDEFEIKVKNFQEVLNTLDGLRCNHLEALQDLTVFLGPLFFFHLGSDLLRRVINAPHFIFLQRLCLKKLRIPRGNLVKALSSFRRLEHFSLDNIMLDESGLPSGVEPLASTLSSLSLKGHLQSHSLGDLASSATSSRAKSLRFLSGTWNCVAVTSRSCLSCLSATKILLN</sequence>
<dbReference type="EMBL" id="JASNQZ010000005">
    <property type="protein sequence ID" value="KAL0957259.1"/>
    <property type="molecule type" value="Genomic_DNA"/>
</dbReference>
<dbReference type="Proteomes" id="UP001556367">
    <property type="component" value="Unassembled WGS sequence"/>
</dbReference>
<evidence type="ECO:0000313" key="1">
    <source>
        <dbReference type="EMBL" id="KAL0957259.1"/>
    </source>
</evidence>
<organism evidence="1 2">
    <name type="scientific">Hohenbuehelia grisea</name>
    <dbReference type="NCBI Taxonomy" id="104357"/>
    <lineage>
        <taxon>Eukaryota</taxon>
        <taxon>Fungi</taxon>
        <taxon>Dikarya</taxon>
        <taxon>Basidiomycota</taxon>
        <taxon>Agaricomycotina</taxon>
        <taxon>Agaricomycetes</taxon>
        <taxon>Agaricomycetidae</taxon>
        <taxon>Agaricales</taxon>
        <taxon>Pleurotineae</taxon>
        <taxon>Pleurotaceae</taxon>
        <taxon>Hohenbuehelia</taxon>
    </lineage>
</organism>
<comment type="caution">
    <text evidence="1">The sequence shown here is derived from an EMBL/GenBank/DDBJ whole genome shotgun (WGS) entry which is preliminary data.</text>
</comment>
<gene>
    <name evidence="1" type="ORF">HGRIS_001073</name>
</gene>
<evidence type="ECO:0000313" key="2">
    <source>
        <dbReference type="Proteomes" id="UP001556367"/>
    </source>
</evidence>
<reference evidence="2" key="1">
    <citation type="submission" date="2024-06" db="EMBL/GenBank/DDBJ databases">
        <title>Multi-omics analyses provide insights into the biosynthesis of the anticancer antibiotic pleurotin in Hohenbuehelia grisea.</title>
        <authorList>
            <person name="Weaver J.A."/>
            <person name="Alberti F."/>
        </authorList>
    </citation>
    <scope>NUCLEOTIDE SEQUENCE [LARGE SCALE GENOMIC DNA]</scope>
    <source>
        <strain evidence="2">T-177</strain>
    </source>
</reference>
<keyword evidence="2" id="KW-1185">Reference proteome</keyword>
<proteinExistence type="predicted"/>
<accession>A0ABR3JN62</accession>
<name>A0ABR3JN62_9AGAR</name>